<dbReference type="GO" id="GO:0016279">
    <property type="term" value="F:protein-lysine N-methyltransferase activity"/>
    <property type="evidence" value="ECO:0007669"/>
    <property type="project" value="UniProtKB-ARBA"/>
</dbReference>
<dbReference type="SUPFAM" id="SSF82199">
    <property type="entry name" value="SET domain"/>
    <property type="match status" value="1"/>
</dbReference>
<dbReference type="EMBL" id="RSCE01000008">
    <property type="protein sequence ID" value="RSH80299.1"/>
    <property type="molecule type" value="Genomic_DNA"/>
</dbReference>
<evidence type="ECO:0000256" key="2">
    <source>
        <dbReference type="ARBA" id="ARBA00022679"/>
    </source>
</evidence>
<dbReference type="SUPFAM" id="SSF81822">
    <property type="entry name" value="RuBisCo LSMT C-terminal, substrate-binding domain"/>
    <property type="match status" value="1"/>
</dbReference>
<dbReference type="Gene3D" id="3.90.1410.10">
    <property type="entry name" value="set domain protein methyltransferase, domain 1"/>
    <property type="match status" value="1"/>
</dbReference>
<evidence type="ECO:0000256" key="1">
    <source>
        <dbReference type="ARBA" id="ARBA00022603"/>
    </source>
</evidence>
<name>A0A427XMZ6_9TREE</name>
<evidence type="ECO:0000256" key="4">
    <source>
        <dbReference type="SAM" id="MobiDB-lite"/>
    </source>
</evidence>
<dbReference type="PANTHER" id="PTHR13271">
    <property type="entry name" value="UNCHARACTERIZED PUTATIVE METHYLTRANSFERASE"/>
    <property type="match status" value="1"/>
</dbReference>
<dbReference type="InterPro" id="IPR046341">
    <property type="entry name" value="SET_dom_sf"/>
</dbReference>
<dbReference type="GeneID" id="39593415"/>
<dbReference type="STRING" id="105984.A0A427XMZ6"/>
<dbReference type="GO" id="GO:0032259">
    <property type="term" value="P:methylation"/>
    <property type="evidence" value="ECO:0007669"/>
    <property type="project" value="UniProtKB-KW"/>
</dbReference>
<reference evidence="6 7" key="1">
    <citation type="submission" date="2018-11" db="EMBL/GenBank/DDBJ databases">
        <title>Genome sequence of Apiotrichum porosum DSM 27194.</title>
        <authorList>
            <person name="Aliyu H."/>
            <person name="Gorte O."/>
            <person name="Ochsenreither K."/>
        </authorList>
    </citation>
    <scope>NUCLEOTIDE SEQUENCE [LARGE SCALE GENOMIC DNA]</scope>
    <source>
        <strain evidence="6 7">DSM 27194</strain>
    </source>
</reference>
<keyword evidence="7" id="KW-1185">Reference proteome</keyword>
<dbReference type="GO" id="GO:0005634">
    <property type="term" value="C:nucleus"/>
    <property type="evidence" value="ECO:0007669"/>
    <property type="project" value="TreeGrafter"/>
</dbReference>
<evidence type="ECO:0000313" key="7">
    <source>
        <dbReference type="Proteomes" id="UP000279236"/>
    </source>
</evidence>
<dbReference type="OrthoDB" id="341421at2759"/>
<keyword evidence="2" id="KW-0808">Transferase</keyword>
<comment type="caution">
    <text evidence="6">The sequence shown here is derived from an EMBL/GenBank/DDBJ whole genome shotgun (WGS) entry which is preliminary data.</text>
</comment>
<feature type="region of interest" description="Disordered" evidence="4">
    <location>
        <begin position="463"/>
        <end position="495"/>
    </location>
</feature>
<dbReference type="Gene3D" id="3.90.1420.10">
    <property type="entry name" value="Rubisco LSMT, substrate-binding domain"/>
    <property type="match status" value="1"/>
</dbReference>
<evidence type="ECO:0000313" key="6">
    <source>
        <dbReference type="EMBL" id="RSH80299.1"/>
    </source>
</evidence>
<dbReference type="InterPro" id="IPR015353">
    <property type="entry name" value="Rubisco_LSMT_subst-bd"/>
</dbReference>
<dbReference type="InterPro" id="IPR050600">
    <property type="entry name" value="SETD3_SETD6_MTase"/>
</dbReference>
<dbReference type="Proteomes" id="UP000279236">
    <property type="component" value="Unassembled WGS sequence"/>
</dbReference>
<keyword evidence="3" id="KW-0949">S-adenosyl-L-methionine</keyword>
<gene>
    <name evidence="6" type="ORF">EHS24_008872</name>
</gene>
<keyword evidence="1" id="KW-0489">Methyltransferase</keyword>
<feature type="domain" description="Rubisco LSMT substrate-binding" evidence="5">
    <location>
        <begin position="367"/>
        <end position="453"/>
    </location>
</feature>
<sequence length="495" mass="54560">MTFDATDLVNSFRAAGAWIDDGAMDLVPVPGMGMGAVAKRRIEPHTPLFHIPLNYLLSPWTSDLRNLLSPAEWESLEGGWARLILVMMWEESRPESRWGGYLRNMPREFDSPMFWGDSDRAELKGTDIEDRIGREDAEAEYTGKMAPVIAARPDLFAAAAHHFTLDAFHVQGSRILSRSFTIPQTRAGGPPPEGVDEDGDDEEEAEVAVMVPMADMLNAAYERDNARLFTDGEDDEDDEAAAAVGEQKFGEGYTMITTKVIEAGEQIYNTYASPPNSELLRKYGHIASRLTAEEIGGWAFGNAGDEVEISGDIVVAAAAELLGQPSFVDVAAERVDWWLEEGQEDVFGLSFPDPDEEDDDDDDVPVAPPALIAFARLLSRDEDWARAEKRGKLPHTNPDPTSLGVIARAIRLRAARYPQTLEADLAVVADQSPAIRLNVRNAAVVRLGEKRLLASTLRAVEAEKTRLEDKEKARETADGKRKAAAKKDTSVKRRK</sequence>
<evidence type="ECO:0000259" key="5">
    <source>
        <dbReference type="Pfam" id="PF09273"/>
    </source>
</evidence>
<dbReference type="AlphaFoldDB" id="A0A427XMZ6"/>
<proteinExistence type="predicted"/>
<organism evidence="6 7">
    <name type="scientific">Apiotrichum porosum</name>
    <dbReference type="NCBI Taxonomy" id="105984"/>
    <lineage>
        <taxon>Eukaryota</taxon>
        <taxon>Fungi</taxon>
        <taxon>Dikarya</taxon>
        <taxon>Basidiomycota</taxon>
        <taxon>Agaricomycotina</taxon>
        <taxon>Tremellomycetes</taxon>
        <taxon>Trichosporonales</taxon>
        <taxon>Trichosporonaceae</taxon>
        <taxon>Apiotrichum</taxon>
    </lineage>
</organism>
<dbReference type="InterPro" id="IPR036464">
    <property type="entry name" value="Rubisco_LSMT_subst-bd_sf"/>
</dbReference>
<evidence type="ECO:0000256" key="3">
    <source>
        <dbReference type="ARBA" id="ARBA00022691"/>
    </source>
</evidence>
<protein>
    <recommendedName>
        <fullName evidence="5">Rubisco LSMT substrate-binding domain-containing protein</fullName>
    </recommendedName>
</protein>
<dbReference type="RefSeq" id="XP_028475246.1">
    <property type="nucleotide sequence ID" value="XM_028624174.1"/>
</dbReference>
<dbReference type="Pfam" id="PF09273">
    <property type="entry name" value="Rubis-subs-bind"/>
    <property type="match status" value="1"/>
</dbReference>
<accession>A0A427XMZ6</accession>
<dbReference type="PANTHER" id="PTHR13271:SF34">
    <property type="entry name" value="N-LYSINE METHYLTRANSFERASE SETD6"/>
    <property type="match status" value="1"/>
</dbReference>